<dbReference type="InterPro" id="IPR015168">
    <property type="entry name" value="SsuA/THI5"/>
</dbReference>
<protein>
    <submittedName>
        <fullName evidence="2">Putative thiamine biosynthesis protein</fullName>
    </submittedName>
</protein>
<dbReference type="PANTHER" id="PTHR31528:SF3">
    <property type="entry name" value="THIAMINE BIOSYNTHESIS PROTEIN HI_0357-RELATED"/>
    <property type="match status" value="1"/>
</dbReference>
<proteinExistence type="predicted"/>
<dbReference type="SUPFAM" id="SSF53850">
    <property type="entry name" value="Periplasmic binding protein-like II"/>
    <property type="match status" value="1"/>
</dbReference>
<feature type="domain" description="SsuA/THI5-like" evidence="1">
    <location>
        <begin position="10"/>
        <end position="220"/>
    </location>
</feature>
<organism evidence="2">
    <name type="scientific">mine drainage metagenome</name>
    <dbReference type="NCBI Taxonomy" id="410659"/>
    <lineage>
        <taxon>unclassified sequences</taxon>
        <taxon>metagenomes</taxon>
        <taxon>ecological metagenomes</taxon>
    </lineage>
</organism>
<evidence type="ECO:0000259" key="1">
    <source>
        <dbReference type="Pfam" id="PF09084"/>
    </source>
</evidence>
<dbReference type="GO" id="GO:0009228">
    <property type="term" value="P:thiamine biosynthetic process"/>
    <property type="evidence" value="ECO:0007669"/>
    <property type="project" value="InterPro"/>
</dbReference>
<dbReference type="PANTHER" id="PTHR31528">
    <property type="entry name" value="4-AMINO-5-HYDROXYMETHYL-2-METHYLPYRIMIDINE PHOSPHATE SYNTHASE THI11-RELATED"/>
    <property type="match status" value="1"/>
</dbReference>
<dbReference type="EMBL" id="MLJW01007051">
    <property type="protein sequence ID" value="OIQ65798.1"/>
    <property type="molecule type" value="Genomic_DNA"/>
</dbReference>
<dbReference type="AlphaFoldDB" id="A0A1J5P3Q2"/>
<dbReference type="Pfam" id="PF09084">
    <property type="entry name" value="NMT1"/>
    <property type="match status" value="1"/>
</dbReference>
<sequence>MTVMLDWYVNPDHGPIIVAQQLGYFKDVGLDVNIIAPSDPSDPPKMAAAGKVDVAVGYQPQLYLQHAGGLPLVRVGTLVDSPLYCLLTTADGPIKTIADLKGRKIGYSVPGVEEAMVDTILKHGGVDPKDVSMVNVNFSLVPALASGQVDAVSGAFRNFEPHQLAALGKAGKCFNAEDNGVPAYDELIYEANPATMNRDLIARFLKATERAAAEIAADPAAGWAAYKSYAKDLDDPLNKLAWADSIAHFDAHPAALDTARYAAFGAFMKDAGLIPAVPAVSDIAVDVTKAH</sequence>
<reference evidence="2" key="1">
    <citation type="submission" date="2016-10" db="EMBL/GenBank/DDBJ databases">
        <title>Sequence of Gallionella enrichment culture.</title>
        <authorList>
            <person name="Poehlein A."/>
            <person name="Muehling M."/>
            <person name="Daniel R."/>
        </authorList>
    </citation>
    <scope>NUCLEOTIDE SEQUENCE</scope>
</reference>
<dbReference type="Gene3D" id="3.40.190.10">
    <property type="entry name" value="Periplasmic binding protein-like II"/>
    <property type="match status" value="2"/>
</dbReference>
<gene>
    <name evidence="2" type="ORF">GALL_526400</name>
</gene>
<evidence type="ECO:0000313" key="2">
    <source>
        <dbReference type="EMBL" id="OIQ65798.1"/>
    </source>
</evidence>
<dbReference type="InterPro" id="IPR027939">
    <property type="entry name" value="NMT1/THI5"/>
</dbReference>
<comment type="caution">
    <text evidence="2">The sequence shown here is derived from an EMBL/GenBank/DDBJ whole genome shotgun (WGS) entry which is preliminary data.</text>
</comment>
<accession>A0A1J5P3Q2</accession>
<name>A0A1J5P3Q2_9ZZZZ</name>